<evidence type="ECO:0000313" key="1">
    <source>
        <dbReference type="EMBL" id="AUR98298.1"/>
    </source>
</evidence>
<name>A0A2I7RXA4_9VIRU</name>
<reference evidence="1 2" key="1">
    <citation type="submission" date="2017-11" db="EMBL/GenBank/DDBJ databases">
        <title>A major lineage of nontailed dsDNA viruses as unrecognized killers of marine bacteria.</title>
        <authorList>
            <person name="Kauffman K.M."/>
            <person name="Hussain F.A."/>
            <person name="Yang J."/>
            <person name="Arevalo P."/>
            <person name="Brown J.M."/>
            <person name="Chang W.K."/>
            <person name="VanInsberghe D."/>
            <person name="Elsherbini J."/>
            <person name="Cutler M.B."/>
            <person name="Kelly L."/>
            <person name="Polz M.F."/>
        </authorList>
    </citation>
    <scope>NUCLEOTIDE SEQUENCE [LARGE SCALE GENOMIC DNA]</scope>
</reference>
<gene>
    <name evidence="1" type="ORF">NVP1249A_04</name>
</gene>
<evidence type="ECO:0000313" key="2">
    <source>
        <dbReference type="Proteomes" id="UP000275031"/>
    </source>
</evidence>
<keyword evidence="2" id="KW-1185">Reference proteome</keyword>
<dbReference type="EMBL" id="MG592615">
    <property type="protein sequence ID" value="AUR98298.1"/>
    <property type="molecule type" value="Genomic_DNA"/>
</dbReference>
<organism evidence="1 2">
    <name type="scientific">Vibrio phage 1.249.A._10N.261.55.B9</name>
    <dbReference type="NCBI Taxonomy" id="1881268"/>
    <lineage>
        <taxon>Viruses</taxon>
        <taxon>Varidnaviria</taxon>
        <taxon>Abadenavirae</taxon>
        <taxon>Produgelaviricota</taxon>
        <taxon>Belvinaviricetes</taxon>
        <taxon>Vinavirales</taxon>
        <taxon>Autolykiviridae</taxon>
        <taxon>Livvievirus</taxon>
        <taxon>Livvievirus viph1249a</taxon>
    </lineage>
</organism>
<sequence length="124" mass="13522">MAKNETQATEKTAPAFKVKRAITLPLLKFVIDQPIYVKLDEAMFVGKELKGSGDKAKMEPATLCNCTNLETGEQCQIIVATVLKSILEEEFPEAGYVGKGFMITKGAKASGKSYNPYTVAELEL</sequence>
<proteinExistence type="predicted"/>
<accession>A0A2I7RXA4</accession>
<protein>
    <submittedName>
        <fullName evidence="1">Uncharacterized protein</fullName>
    </submittedName>
</protein>
<dbReference type="Proteomes" id="UP000275031">
    <property type="component" value="Segment"/>
</dbReference>